<comment type="caution">
    <text evidence="1">The sequence shown here is derived from an EMBL/GenBank/DDBJ whole genome shotgun (WGS) entry which is preliminary data.</text>
</comment>
<keyword evidence="2" id="KW-1185">Reference proteome</keyword>
<evidence type="ECO:0000313" key="1">
    <source>
        <dbReference type="EMBL" id="KAF9067141.1"/>
    </source>
</evidence>
<protein>
    <submittedName>
        <fullName evidence="1">Uncharacterized protein</fullName>
    </submittedName>
</protein>
<dbReference type="Proteomes" id="UP000772434">
    <property type="component" value="Unassembled WGS sequence"/>
</dbReference>
<dbReference type="Gene3D" id="3.30.559.10">
    <property type="entry name" value="Chloramphenicol acetyltransferase-like domain"/>
    <property type="match status" value="2"/>
</dbReference>
<dbReference type="AlphaFoldDB" id="A0A9P5U5M9"/>
<accession>A0A9P5U5M9</accession>
<dbReference type="EMBL" id="JADNRY010000077">
    <property type="protein sequence ID" value="KAF9067141.1"/>
    <property type="molecule type" value="Genomic_DNA"/>
</dbReference>
<reference evidence="1" key="1">
    <citation type="submission" date="2020-11" db="EMBL/GenBank/DDBJ databases">
        <authorList>
            <consortium name="DOE Joint Genome Institute"/>
            <person name="Ahrendt S."/>
            <person name="Riley R."/>
            <person name="Andreopoulos W."/>
            <person name="Labutti K."/>
            <person name="Pangilinan J."/>
            <person name="Ruiz-Duenas F.J."/>
            <person name="Barrasa J.M."/>
            <person name="Sanchez-Garcia M."/>
            <person name="Camarero S."/>
            <person name="Miyauchi S."/>
            <person name="Serrano A."/>
            <person name="Linde D."/>
            <person name="Babiker R."/>
            <person name="Drula E."/>
            <person name="Ayuso-Fernandez I."/>
            <person name="Pacheco R."/>
            <person name="Padilla G."/>
            <person name="Ferreira P."/>
            <person name="Barriuso J."/>
            <person name="Kellner H."/>
            <person name="Castanera R."/>
            <person name="Alfaro M."/>
            <person name="Ramirez L."/>
            <person name="Pisabarro A.G."/>
            <person name="Kuo A."/>
            <person name="Tritt A."/>
            <person name="Lipzen A."/>
            <person name="He G."/>
            <person name="Yan M."/>
            <person name="Ng V."/>
            <person name="Cullen D."/>
            <person name="Martin F."/>
            <person name="Rosso M.-N."/>
            <person name="Henrissat B."/>
            <person name="Hibbett D."/>
            <person name="Martinez A.T."/>
            <person name="Grigoriev I.V."/>
        </authorList>
    </citation>
    <scope>NUCLEOTIDE SEQUENCE</scope>
    <source>
        <strain evidence="1">AH 40177</strain>
    </source>
</reference>
<name>A0A9P5U5M9_9AGAR</name>
<gene>
    <name evidence="1" type="ORF">BDP27DRAFT_1329344</name>
</gene>
<proteinExistence type="predicted"/>
<dbReference type="OrthoDB" id="21502at2759"/>
<dbReference type="InterPro" id="IPR023213">
    <property type="entry name" value="CAT-like_dom_sf"/>
</dbReference>
<sequence length="462" mass="50769">MEFVILPLSNIDHGAHSLSVTYGYIVRSVKAEAIEAAVLRAASEWRLLAARVELNPQSQKYQLRVPLAESLPKDYTLVKFTTSKVLGTTLHITSIDPESDTEAKILEKPPLNYFHHPTTVSALREYASKKTPIISVHVTETENCACVGITLPHGVFDGTGMGMVVKAFNCCLNNLPWTPPRLPVVNPNELDSKNILMEELERLKEAESISSEPSPGLDHIKRDFGPAGFLSILSLIMAILKEKWWYKAAPGVIYLGPKVVTRIVEGVKKQATEEGKGWVSTGDILVAFFLKAAYLDEGLTSMHILAGTGPVSLRKLLATSTGNDAFSEYTNNCHLSFAFPQLTVRQISAMSLYELALVHRRAIESVRNVSVVQEYEKWVAAPSSTGGLDGKAPIPLKKSGIDGWIIAGFWHYMSPMFPDHAFTLNKLRGGYVLDGFSGIRPTRMASVERALEGIRSGKPLVL</sequence>
<evidence type="ECO:0000313" key="2">
    <source>
        <dbReference type="Proteomes" id="UP000772434"/>
    </source>
</evidence>
<organism evidence="1 2">
    <name type="scientific">Rhodocollybia butyracea</name>
    <dbReference type="NCBI Taxonomy" id="206335"/>
    <lineage>
        <taxon>Eukaryota</taxon>
        <taxon>Fungi</taxon>
        <taxon>Dikarya</taxon>
        <taxon>Basidiomycota</taxon>
        <taxon>Agaricomycotina</taxon>
        <taxon>Agaricomycetes</taxon>
        <taxon>Agaricomycetidae</taxon>
        <taxon>Agaricales</taxon>
        <taxon>Marasmiineae</taxon>
        <taxon>Omphalotaceae</taxon>
        <taxon>Rhodocollybia</taxon>
    </lineage>
</organism>